<dbReference type="EMBL" id="BART01008940">
    <property type="protein sequence ID" value="GAG60228.1"/>
    <property type="molecule type" value="Genomic_DNA"/>
</dbReference>
<proteinExistence type="predicted"/>
<accession>X0ZIM8</accession>
<comment type="caution">
    <text evidence="1">The sequence shown here is derived from an EMBL/GenBank/DDBJ whole genome shotgun (WGS) entry which is preliminary data.</text>
</comment>
<sequence length="326" mass="34988">RIVWSGNLIGAATPFAFLPNPVLAADLVLFGIDSTVLNSGPFCSLVFDLSTVITGVTATRWRYSDASGVLPTGWALQIMQDNTNQDGLGTGVAFDTLGIRSVAWEPDPLWIVQNPTIGGVALGVTGLWICSDMFTVPGAATPPIQQNRDIYTITWPTTDIAQPGGDMETLFRVRARGEGGGTLTTDNPNRWLAGLRKTSRGTDFRSFINFSDEQHPPGVTVTLGGIAPVAWANDVITPTGVKVTHTPAAAWSTAAYASFSETYAPQYKGTYHLFVRAMQPLGVAGTIRLRAVQYLGGHAYGQQTWMNSVGPATYLWIAPTTGMTYR</sequence>
<protein>
    <submittedName>
        <fullName evidence="1">Uncharacterized protein</fullName>
    </submittedName>
</protein>
<gene>
    <name evidence="1" type="ORF">S01H4_19962</name>
</gene>
<organism evidence="1">
    <name type="scientific">marine sediment metagenome</name>
    <dbReference type="NCBI Taxonomy" id="412755"/>
    <lineage>
        <taxon>unclassified sequences</taxon>
        <taxon>metagenomes</taxon>
        <taxon>ecological metagenomes</taxon>
    </lineage>
</organism>
<name>X0ZIM8_9ZZZZ</name>
<dbReference type="AlphaFoldDB" id="X0ZIM8"/>
<reference evidence="1" key="1">
    <citation type="journal article" date="2014" name="Front. Microbiol.">
        <title>High frequency of phylogenetically diverse reductive dehalogenase-homologous genes in deep subseafloor sedimentary metagenomes.</title>
        <authorList>
            <person name="Kawai M."/>
            <person name="Futagami T."/>
            <person name="Toyoda A."/>
            <person name="Takaki Y."/>
            <person name="Nishi S."/>
            <person name="Hori S."/>
            <person name="Arai W."/>
            <person name="Tsubouchi T."/>
            <person name="Morono Y."/>
            <person name="Uchiyama I."/>
            <person name="Ito T."/>
            <person name="Fujiyama A."/>
            <person name="Inagaki F."/>
            <person name="Takami H."/>
        </authorList>
    </citation>
    <scope>NUCLEOTIDE SEQUENCE</scope>
    <source>
        <strain evidence="1">Expedition CK06-06</strain>
    </source>
</reference>
<feature type="non-terminal residue" evidence="1">
    <location>
        <position position="1"/>
    </location>
</feature>
<evidence type="ECO:0000313" key="1">
    <source>
        <dbReference type="EMBL" id="GAG60228.1"/>
    </source>
</evidence>